<organism evidence="1 2">
    <name type="scientific">Funneliformis geosporum</name>
    <dbReference type="NCBI Taxonomy" id="1117311"/>
    <lineage>
        <taxon>Eukaryota</taxon>
        <taxon>Fungi</taxon>
        <taxon>Fungi incertae sedis</taxon>
        <taxon>Mucoromycota</taxon>
        <taxon>Glomeromycotina</taxon>
        <taxon>Glomeromycetes</taxon>
        <taxon>Glomerales</taxon>
        <taxon>Glomeraceae</taxon>
        <taxon>Funneliformis</taxon>
    </lineage>
</organism>
<proteinExistence type="predicted"/>
<dbReference type="Proteomes" id="UP001153678">
    <property type="component" value="Unassembled WGS sequence"/>
</dbReference>
<accession>A0A9W4X170</accession>
<dbReference type="OrthoDB" id="2373574at2759"/>
<evidence type="ECO:0000313" key="2">
    <source>
        <dbReference type="Proteomes" id="UP001153678"/>
    </source>
</evidence>
<evidence type="ECO:0000313" key="1">
    <source>
        <dbReference type="EMBL" id="CAI2187686.1"/>
    </source>
</evidence>
<dbReference type="AlphaFoldDB" id="A0A9W4X170"/>
<protein>
    <submittedName>
        <fullName evidence="1">17198_t:CDS:1</fullName>
    </submittedName>
</protein>
<keyword evidence="2" id="KW-1185">Reference proteome</keyword>
<comment type="caution">
    <text evidence="1">The sequence shown here is derived from an EMBL/GenBank/DDBJ whole genome shotgun (WGS) entry which is preliminary data.</text>
</comment>
<reference evidence="1" key="1">
    <citation type="submission" date="2022-08" db="EMBL/GenBank/DDBJ databases">
        <authorList>
            <person name="Kallberg Y."/>
            <person name="Tangrot J."/>
            <person name="Rosling A."/>
        </authorList>
    </citation>
    <scope>NUCLEOTIDE SEQUENCE</scope>
    <source>
        <strain evidence="1">Wild A</strain>
    </source>
</reference>
<gene>
    <name evidence="1" type="ORF">FWILDA_LOCUS13206</name>
</gene>
<dbReference type="EMBL" id="CAMKVN010004762">
    <property type="protein sequence ID" value="CAI2187686.1"/>
    <property type="molecule type" value="Genomic_DNA"/>
</dbReference>
<sequence length="215" mass="25321">MDNDLTDLNIKWIKSLCKDKIVLIELWEWRKQMSLLPFVNRTSALLICHLRKDMQGIVYALKTDFLELQIKEYHGKSDLVEKTHNFSNVKESWKDIDLVAYTSTLKIGKDSVPSTYLVGEWLIFSKMWLFQTVKASSSTIKAEEIADISNATIINYETAELLENKPKKTLEEMRSLDWHHIVNCYEILPESLTENFISKYGNYNHMKWFKTYKQL</sequence>
<name>A0A9W4X170_9GLOM</name>